<dbReference type="InterPro" id="IPR036291">
    <property type="entry name" value="NAD(P)-bd_dom_sf"/>
</dbReference>
<dbReference type="AlphaFoldDB" id="A0A9W8YXP0"/>
<dbReference type="SUPFAM" id="SSF51735">
    <property type="entry name" value="NAD(P)-binding Rossmann-fold domains"/>
    <property type="match status" value="1"/>
</dbReference>
<accession>A0A9W8YXP0</accession>
<dbReference type="Gene3D" id="2.40.160.20">
    <property type="match status" value="1"/>
</dbReference>
<protein>
    <submittedName>
        <fullName evidence="2">Uncharacterized protein</fullName>
    </submittedName>
</protein>
<sequence length="503" mass="54609">MAQTPSSTSAGETKSLPIITSKNGEPASSSSTWPEDRAPHGTAEERDMILAGLPDDSVAQSIDVPIPKLAHDFRLCCQWASINPVGKGPWGQRTWVGLGGGHWSALWGKGTIVPGGSDAQLMTENNTAISDTRYMLVTDDAEPAHIMVKTEGWRTGPPAVLERLLDPVEGAKVECKEYRVRLFVKLETGDERYRWLNEAMWIGSATRSGFEGANGSLAIPTVDYLLEHAPTSKLVLTVRDASNKDANTKTLREVIAKHSRADTSIRELDLSHLSAVNDFARSIAAEVAAGSLPGLSGIVATAYYWNLSGPLQVTADGYEKTFQVSYLSHFTLVLRLLGSFRPEGGRIVLFTSDGHETGKNGLEKIPPLIPTDTAQLEFLVKPPEDDPSIDALGHGFHRYANAKLATVMFAHALNRRLKDNEQLKNTTVVVTNPGNLADSRALRVNTPLMLRIDPTARTVGQAAVDVARLATNEAHPGQRGYFTLLKPYEGSKDSQNVETQEAL</sequence>
<organism evidence="2 3">
    <name type="scientific">Gnomoniopsis smithogilvyi</name>
    <dbReference type="NCBI Taxonomy" id="1191159"/>
    <lineage>
        <taxon>Eukaryota</taxon>
        <taxon>Fungi</taxon>
        <taxon>Dikarya</taxon>
        <taxon>Ascomycota</taxon>
        <taxon>Pezizomycotina</taxon>
        <taxon>Sordariomycetes</taxon>
        <taxon>Sordariomycetidae</taxon>
        <taxon>Diaporthales</taxon>
        <taxon>Gnomoniaceae</taxon>
        <taxon>Gnomoniopsis</taxon>
    </lineage>
</organism>
<proteinExistence type="predicted"/>
<evidence type="ECO:0000256" key="1">
    <source>
        <dbReference type="SAM" id="MobiDB-lite"/>
    </source>
</evidence>
<evidence type="ECO:0000313" key="3">
    <source>
        <dbReference type="Proteomes" id="UP001140453"/>
    </source>
</evidence>
<dbReference type="Pfam" id="PF11578">
    <property type="entry name" value="DUF3237"/>
    <property type="match status" value="1"/>
</dbReference>
<dbReference type="PANTHER" id="PTHR37315">
    <property type="entry name" value="UPF0311 PROTEIN BLR7842"/>
    <property type="match status" value="1"/>
</dbReference>
<dbReference type="OrthoDB" id="191139at2759"/>
<dbReference type="InterPro" id="IPR020915">
    <property type="entry name" value="UPF0311"/>
</dbReference>
<keyword evidence="3" id="KW-1185">Reference proteome</keyword>
<feature type="compositionally biased region" description="Polar residues" evidence="1">
    <location>
        <begin position="1"/>
        <end position="33"/>
    </location>
</feature>
<dbReference type="Gene3D" id="3.40.50.720">
    <property type="entry name" value="NAD(P)-binding Rossmann-like Domain"/>
    <property type="match status" value="1"/>
</dbReference>
<dbReference type="PANTHER" id="PTHR37315:SF1">
    <property type="entry name" value="UPF0311 PROTEIN BLR7842"/>
    <property type="match status" value="1"/>
</dbReference>
<evidence type="ECO:0000313" key="2">
    <source>
        <dbReference type="EMBL" id="KAJ4394770.1"/>
    </source>
</evidence>
<dbReference type="EMBL" id="JAPEVB010000002">
    <property type="protein sequence ID" value="KAJ4394770.1"/>
    <property type="molecule type" value="Genomic_DNA"/>
</dbReference>
<name>A0A9W8YXP0_9PEZI</name>
<dbReference type="Proteomes" id="UP001140453">
    <property type="component" value="Unassembled WGS sequence"/>
</dbReference>
<reference evidence="2" key="1">
    <citation type="submission" date="2022-10" db="EMBL/GenBank/DDBJ databases">
        <title>Tapping the CABI collections for fungal endophytes: first genome assemblies for Collariella, Neodidymelliopsis, Ascochyta clinopodiicola, Didymella pomorum, Didymosphaeria variabile, Neocosmospora piperis and Neocucurbitaria cava.</title>
        <authorList>
            <person name="Hill R."/>
        </authorList>
    </citation>
    <scope>NUCLEOTIDE SEQUENCE</scope>
    <source>
        <strain evidence="2">IMI 355082</strain>
    </source>
</reference>
<gene>
    <name evidence="2" type="ORF">N0V93_003990</name>
</gene>
<feature type="region of interest" description="Disordered" evidence="1">
    <location>
        <begin position="1"/>
        <end position="41"/>
    </location>
</feature>
<comment type="caution">
    <text evidence="2">The sequence shown here is derived from an EMBL/GenBank/DDBJ whole genome shotgun (WGS) entry which is preliminary data.</text>
</comment>